<name>A0A841C3M8_9ACTN</name>
<proteinExistence type="predicted"/>
<keyword evidence="1" id="KW-0813">Transport</keyword>
<dbReference type="PANTHER" id="PTHR45772">
    <property type="entry name" value="CONSERVED COMPONENT OF ABC TRANSPORTER FOR NATURAL AMINO ACIDS-RELATED"/>
    <property type="match status" value="1"/>
</dbReference>
<accession>A0A841C3M8</accession>
<gene>
    <name evidence="5" type="ORF">F4553_007929</name>
</gene>
<keyword evidence="6" id="KW-1185">Reference proteome</keyword>
<dbReference type="InterPro" id="IPR051120">
    <property type="entry name" value="ABC_AA/LPS_Transport"/>
</dbReference>
<evidence type="ECO:0000256" key="2">
    <source>
        <dbReference type="ARBA" id="ARBA00022741"/>
    </source>
</evidence>
<keyword evidence="2" id="KW-0547">Nucleotide-binding</keyword>
<dbReference type="InterPro" id="IPR003439">
    <property type="entry name" value="ABC_transporter-like_ATP-bd"/>
</dbReference>
<dbReference type="Pfam" id="PF00005">
    <property type="entry name" value="ABC_tran"/>
    <property type="match status" value="1"/>
</dbReference>
<dbReference type="EMBL" id="JACHMN010000003">
    <property type="protein sequence ID" value="MBB5874495.1"/>
    <property type="molecule type" value="Genomic_DNA"/>
</dbReference>
<dbReference type="AlphaFoldDB" id="A0A841C3M8"/>
<dbReference type="CDD" id="cd03219">
    <property type="entry name" value="ABC_Mj1267_LivG_branched"/>
    <property type="match status" value="1"/>
</dbReference>
<dbReference type="GO" id="GO:0005886">
    <property type="term" value="C:plasma membrane"/>
    <property type="evidence" value="ECO:0007669"/>
    <property type="project" value="TreeGrafter"/>
</dbReference>
<sequence length="243" mass="25793">MTVLLSLQHISRRFGGLLALDDVSLDFAARARYCVIGPNGAGKSTLANVICGAVRPSAGRVLLDGAEITGRSPHRIARRGIARKFQVPSCFPEASVGTNLRIAAESPAARSRIAAGATPPALADVLAVTGLADLARTTASELPHGRRQWLEIGMALVTAPKLLLLDEPSAGLTDDETLATARMIDELCGEMTVIAIEHDMRFVEAVGGEVIVLHQGAVLRRGTFDEVRADHTVQDVYLGRSAR</sequence>
<comment type="caution">
    <text evidence="5">The sequence shown here is derived from an EMBL/GenBank/DDBJ whole genome shotgun (WGS) entry which is preliminary data.</text>
</comment>
<evidence type="ECO:0000256" key="1">
    <source>
        <dbReference type="ARBA" id="ARBA00022448"/>
    </source>
</evidence>
<feature type="domain" description="ABC transporter" evidence="4">
    <location>
        <begin position="5"/>
        <end position="240"/>
    </location>
</feature>
<protein>
    <submittedName>
        <fullName evidence="5">ABC-type uncharacterized transport system ATPase subunit</fullName>
    </submittedName>
</protein>
<dbReference type="GO" id="GO:0016887">
    <property type="term" value="F:ATP hydrolysis activity"/>
    <property type="evidence" value="ECO:0007669"/>
    <property type="project" value="InterPro"/>
</dbReference>
<evidence type="ECO:0000313" key="6">
    <source>
        <dbReference type="Proteomes" id="UP000587527"/>
    </source>
</evidence>
<evidence type="ECO:0000259" key="4">
    <source>
        <dbReference type="PROSITE" id="PS50893"/>
    </source>
</evidence>
<evidence type="ECO:0000256" key="3">
    <source>
        <dbReference type="ARBA" id="ARBA00022840"/>
    </source>
</evidence>
<dbReference type="RefSeq" id="WP_184846662.1">
    <property type="nucleotide sequence ID" value="NZ_JACHMN010000003.1"/>
</dbReference>
<dbReference type="InterPro" id="IPR027417">
    <property type="entry name" value="P-loop_NTPase"/>
</dbReference>
<reference evidence="5 6" key="1">
    <citation type="submission" date="2020-08" db="EMBL/GenBank/DDBJ databases">
        <title>Sequencing the genomes of 1000 actinobacteria strains.</title>
        <authorList>
            <person name="Klenk H.-P."/>
        </authorList>
    </citation>
    <scope>NUCLEOTIDE SEQUENCE [LARGE SCALE GENOMIC DNA]</scope>
    <source>
        <strain evidence="5 6">DSM 45362</strain>
    </source>
</reference>
<evidence type="ECO:0000313" key="5">
    <source>
        <dbReference type="EMBL" id="MBB5874495.1"/>
    </source>
</evidence>
<dbReference type="PROSITE" id="PS50893">
    <property type="entry name" value="ABC_TRANSPORTER_2"/>
    <property type="match status" value="1"/>
</dbReference>
<dbReference type="SMART" id="SM00382">
    <property type="entry name" value="AAA"/>
    <property type="match status" value="1"/>
</dbReference>
<organism evidence="5 6">
    <name type="scientific">Allocatelliglobosispora scoriae</name>
    <dbReference type="NCBI Taxonomy" id="643052"/>
    <lineage>
        <taxon>Bacteria</taxon>
        <taxon>Bacillati</taxon>
        <taxon>Actinomycetota</taxon>
        <taxon>Actinomycetes</taxon>
        <taxon>Micromonosporales</taxon>
        <taxon>Micromonosporaceae</taxon>
        <taxon>Allocatelliglobosispora</taxon>
    </lineage>
</organism>
<dbReference type="Proteomes" id="UP000587527">
    <property type="component" value="Unassembled WGS sequence"/>
</dbReference>
<dbReference type="PANTHER" id="PTHR45772:SF8">
    <property type="entry name" value="HIGH-AFFINITY BRANCHED-CHAIN AMINO ACID TRANSPORT ATP-BINDING PROTEIN"/>
    <property type="match status" value="1"/>
</dbReference>
<dbReference type="SUPFAM" id="SSF52540">
    <property type="entry name" value="P-loop containing nucleoside triphosphate hydrolases"/>
    <property type="match status" value="1"/>
</dbReference>
<keyword evidence="3" id="KW-0067">ATP-binding</keyword>
<dbReference type="GO" id="GO:0005524">
    <property type="term" value="F:ATP binding"/>
    <property type="evidence" value="ECO:0007669"/>
    <property type="project" value="UniProtKB-KW"/>
</dbReference>
<dbReference type="InterPro" id="IPR003593">
    <property type="entry name" value="AAA+_ATPase"/>
</dbReference>
<dbReference type="Gene3D" id="3.40.50.300">
    <property type="entry name" value="P-loop containing nucleotide triphosphate hydrolases"/>
    <property type="match status" value="1"/>
</dbReference>